<dbReference type="AlphaFoldDB" id="A0A8S1Q4V2"/>
<dbReference type="EMBL" id="CAJJDN010000096">
    <property type="protein sequence ID" value="CAD8110468.1"/>
    <property type="molecule type" value="Genomic_DNA"/>
</dbReference>
<keyword evidence="2" id="KW-1185">Reference proteome</keyword>
<organism evidence="1 2">
    <name type="scientific">Paramecium sonneborni</name>
    <dbReference type="NCBI Taxonomy" id="65129"/>
    <lineage>
        <taxon>Eukaryota</taxon>
        <taxon>Sar</taxon>
        <taxon>Alveolata</taxon>
        <taxon>Ciliophora</taxon>
        <taxon>Intramacronucleata</taxon>
        <taxon>Oligohymenophorea</taxon>
        <taxon>Peniculida</taxon>
        <taxon>Parameciidae</taxon>
        <taxon>Paramecium</taxon>
    </lineage>
</organism>
<reference evidence="1" key="1">
    <citation type="submission" date="2021-01" db="EMBL/GenBank/DDBJ databases">
        <authorList>
            <consortium name="Genoscope - CEA"/>
            <person name="William W."/>
        </authorList>
    </citation>
    <scope>NUCLEOTIDE SEQUENCE</scope>
</reference>
<name>A0A8S1Q4V2_9CILI</name>
<accession>A0A8S1Q4V2</accession>
<evidence type="ECO:0000313" key="1">
    <source>
        <dbReference type="EMBL" id="CAD8110468.1"/>
    </source>
</evidence>
<gene>
    <name evidence="1" type="ORF">PSON_ATCC_30995.1.T0960002</name>
</gene>
<evidence type="ECO:0000313" key="2">
    <source>
        <dbReference type="Proteomes" id="UP000692954"/>
    </source>
</evidence>
<comment type="caution">
    <text evidence="1">The sequence shown here is derived from an EMBL/GenBank/DDBJ whole genome shotgun (WGS) entry which is preliminary data.</text>
</comment>
<protein>
    <submittedName>
        <fullName evidence="1">Uncharacterized protein</fullName>
    </submittedName>
</protein>
<proteinExistence type="predicted"/>
<sequence>MENIKMEKKFGIYYIRDHIQIYIFIQKTIGKKWRQ</sequence>
<dbReference type="Proteomes" id="UP000692954">
    <property type="component" value="Unassembled WGS sequence"/>
</dbReference>